<keyword evidence="1" id="KW-1133">Transmembrane helix</keyword>
<organism evidence="2 3">
    <name type="scientific">Sodiomyces alkalinus (strain CBS 110278 / VKM F-3762 / F11)</name>
    <name type="common">Alkaliphilic filamentous fungus</name>
    <dbReference type="NCBI Taxonomy" id="1314773"/>
    <lineage>
        <taxon>Eukaryota</taxon>
        <taxon>Fungi</taxon>
        <taxon>Dikarya</taxon>
        <taxon>Ascomycota</taxon>
        <taxon>Pezizomycotina</taxon>
        <taxon>Sordariomycetes</taxon>
        <taxon>Hypocreomycetidae</taxon>
        <taxon>Glomerellales</taxon>
        <taxon>Plectosphaerellaceae</taxon>
        <taxon>Sodiomyces</taxon>
    </lineage>
</organism>
<proteinExistence type="predicted"/>
<keyword evidence="3" id="KW-1185">Reference proteome</keyword>
<dbReference type="RefSeq" id="XP_028465241.1">
    <property type="nucleotide sequence ID" value="XM_028612239.1"/>
</dbReference>
<evidence type="ECO:0000313" key="3">
    <source>
        <dbReference type="Proteomes" id="UP000272025"/>
    </source>
</evidence>
<protein>
    <submittedName>
        <fullName evidence="2">Uncharacterized protein</fullName>
    </submittedName>
</protein>
<dbReference type="AlphaFoldDB" id="A0A3N2PSF6"/>
<feature type="transmembrane region" description="Helical" evidence="1">
    <location>
        <begin position="102"/>
        <end position="123"/>
    </location>
</feature>
<dbReference type="Proteomes" id="UP000272025">
    <property type="component" value="Unassembled WGS sequence"/>
</dbReference>
<evidence type="ECO:0000256" key="1">
    <source>
        <dbReference type="SAM" id="Phobius"/>
    </source>
</evidence>
<reference evidence="2 3" key="1">
    <citation type="journal article" date="2018" name="Mol. Ecol.">
        <title>The obligate alkalophilic soda-lake fungus Sodiomyces alkalinus has shifted to a protein diet.</title>
        <authorList>
            <person name="Grum-Grzhimaylo A.A."/>
            <person name="Falkoski D.L."/>
            <person name="van den Heuvel J."/>
            <person name="Valero-Jimenez C.A."/>
            <person name="Min B."/>
            <person name="Choi I.G."/>
            <person name="Lipzen A."/>
            <person name="Daum C.G."/>
            <person name="Aanen D.K."/>
            <person name="Tsang A."/>
            <person name="Henrissat B."/>
            <person name="Bilanenko E.N."/>
            <person name="de Vries R.P."/>
            <person name="van Kan J.A.L."/>
            <person name="Grigoriev I.V."/>
            <person name="Debets A.J.M."/>
        </authorList>
    </citation>
    <scope>NUCLEOTIDE SEQUENCE [LARGE SCALE GENOMIC DNA]</scope>
    <source>
        <strain evidence="2 3">F11</strain>
    </source>
</reference>
<name>A0A3N2PSF6_SODAK</name>
<feature type="transmembrane region" description="Helical" evidence="1">
    <location>
        <begin position="21"/>
        <end position="47"/>
    </location>
</feature>
<dbReference type="OrthoDB" id="4847749at2759"/>
<feature type="transmembrane region" description="Helical" evidence="1">
    <location>
        <begin position="67"/>
        <end position="90"/>
    </location>
</feature>
<keyword evidence="1" id="KW-0812">Transmembrane</keyword>
<dbReference type="EMBL" id="ML119057">
    <property type="protein sequence ID" value="ROT37435.1"/>
    <property type="molecule type" value="Genomic_DNA"/>
</dbReference>
<gene>
    <name evidence="2" type="ORF">SODALDRAFT_334533</name>
</gene>
<dbReference type="GeneID" id="39580717"/>
<evidence type="ECO:0000313" key="2">
    <source>
        <dbReference type="EMBL" id="ROT37435.1"/>
    </source>
</evidence>
<keyword evidence="1" id="KW-0472">Membrane</keyword>
<accession>A0A3N2PSF6</accession>
<sequence length="172" mass="18444">MTNLILYETTPSVLEILWDVALAYFIICMGTIYTALTLTTSALLTYLRAALPLWLVPGAGAEAGVGTVTTVLISTLRILLAAACARYIIVRYEMPRDWKFRAVVCCVAAVMTAATAALVGWIVPGRLLGGWVSEAERGAMIAGFMPLALMPLEGGTRSWLDGAVLRSKKAGY</sequence>